<gene>
    <name evidence="6" type="ORF">A4W93_07960</name>
</gene>
<sequence length="211" mass="21687">MESLSFWLVFVSAVVALNVSPGPDMMYIVSRSLNQGTRAGVASAIGVCSGALVHAVAAALGLSALFAASALAFTVLKWVGAAYLVYLGVRAILSAGEVTAAPAARPPATAWQCWREGVLIDVLNPKVALFFIAFLPQFVRPGHGDPAWQIFGLGLALVAVSVVVEVTIALLAARAAGALAANRRLSAWVSRSLGAMLIGLGARLAFSGSKA</sequence>
<dbReference type="RefSeq" id="WP_085750122.1">
    <property type="nucleotide sequence ID" value="NZ_BSPR01000008.1"/>
</dbReference>
<organism evidence="6 7">
    <name type="scientific">Piscinibacter gummiphilus</name>
    <dbReference type="NCBI Taxonomy" id="946333"/>
    <lineage>
        <taxon>Bacteria</taxon>
        <taxon>Pseudomonadati</taxon>
        <taxon>Pseudomonadota</taxon>
        <taxon>Betaproteobacteria</taxon>
        <taxon>Burkholderiales</taxon>
        <taxon>Sphaerotilaceae</taxon>
        <taxon>Piscinibacter</taxon>
    </lineage>
</organism>
<protein>
    <submittedName>
        <fullName evidence="6">Lysine transporter LysE</fullName>
    </submittedName>
</protein>
<evidence type="ECO:0000256" key="3">
    <source>
        <dbReference type="ARBA" id="ARBA00022692"/>
    </source>
</evidence>
<dbReference type="Proteomes" id="UP000193427">
    <property type="component" value="Chromosome"/>
</dbReference>
<proteinExistence type="predicted"/>
<dbReference type="KEGG" id="rgu:A4W93_07960"/>
<dbReference type="GO" id="GO:0005886">
    <property type="term" value="C:plasma membrane"/>
    <property type="evidence" value="ECO:0007669"/>
    <property type="project" value="UniProtKB-SubCell"/>
</dbReference>
<keyword evidence="2" id="KW-1003">Cell membrane</keyword>
<keyword evidence="4" id="KW-1133">Transmembrane helix</keyword>
<dbReference type="STRING" id="946333.A4W93_07960"/>
<dbReference type="GO" id="GO:0015171">
    <property type="term" value="F:amino acid transmembrane transporter activity"/>
    <property type="evidence" value="ECO:0007669"/>
    <property type="project" value="TreeGrafter"/>
</dbReference>
<dbReference type="PANTHER" id="PTHR30086">
    <property type="entry name" value="ARGININE EXPORTER PROTEIN ARGO"/>
    <property type="match status" value="1"/>
</dbReference>
<name>A0A1W6L6G9_9BURK</name>
<reference evidence="6 7" key="1">
    <citation type="submission" date="2016-04" db="EMBL/GenBank/DDBJ databases">
        <title>Complete genome sequence of natural rubber-degrading, novel Gram-negative bacterium, Rhizobacter gummiphilus strain NS21.</title>
        <authorList>
            <person name="Tabata M."/>
            <person name="Kasai D."/>
            <person name="Fukuda M."/>
        </authorList>
    </citation>
    <scope>NUCLEOTIDE SEQUENCE [LARGE SCALE GENOMIC DNA]</scope>
    <source>
        <strain evidence="6 7">NS21</strain>
    </source>
</reference>
<evidence type="ECO:0000256" key="4">
    <source>
        <dbReference type="ARBA" id="ARBA00022989"/>
    </source>
</evidence>
<comment type="subcellular location">
    <subcellularLocation>
        <location evidence="1">Cell membrane</location>
        <topology evidence="1">Multi-pass membrane protein</topology>
    </subcellularLocation>
</comment>
<evidence type="ECO:0000313" key="7">
    <source>
        <dbReference type="Proteomes" id="UP000193427"/>
    </source>
</evidence>
<keyword evidence="7" id="KW-1185">Reference proteome</keyword>
<keyword evidence="3" id="KW-0812">Transmembrane</keyword>
<dbReference type="AlphaFoldDB" id="A0A1W6L6G9"/>
<evidence type="ECO:0000313" key="6">
    <source>
        <dbReference type="EMBL" id="ARN19853.1"/>
    </source>
</evidence>
<dbReference type="InterPro" id="IPR001123">
    <property type="entry name" value="LeuE-type"/>
</dbReference>
<dbReference type="EMBL" id="CP015118">
    <property type="protein sequence ID" value="ARN19853.1"/>
    <property type="molecule type" value="Genomic_DNA"/>
</dbReference>
<dbReference type="OrthoDB" id="9784202at2"/>
<dbReference type="Pfam" id="PF01810">
    <property type="entry name" value="LysE"/>
    <property type="match status" value="1"/>
</dbReference>
<evidence type="ECO:0000256" key="2">
    <source>
        <dbReference type="ARBA" id="ARBA00022475"/>
    </source>
</evidence>
<keyword evidence="5" id="KW-0472">Membrane</keyword>
<evidence type="ECO:0000256" key="1">
    <source>
        <dbReference type="ARBA" id="ARBA00004651"/>
    </source>
</evidence>
<accession>A0A1W6L6G9</accession>
<dbReference type="PANTHER" id="PTHR30086:SF20">
    <property type="entry name" value="ARGININE EXPORTER PROTEIN ARGO-RELATED"/>
    <property type="match status" value="1"/>
</dbReference>
<evidence type="ECO:0000256" key="5">
    <source>
        <dbReference type="ARBA" id="ARBA00023136"/>
    </source>
</evidence>
<dbReference type="PIRSF" id="PIRSF006324">
    <property type="entry name" value="LeuE"/>
    <property type="match status" value="1"/>
</dbReference>